<protein>
    <submittedName>
        <fullName evidence="3">DUF898 domain-containing protein</fullName>
    </submittedName>
</protein>
<comment type="caution">
    <text evidence="3">The sequence shown here is derived from an EMBL/GenBank/DDBJ whole genome shotgun (WGS) entry which is preliminary data.</text>
</comment>
<name>A0A502DUC7_9BURK</name>
<keyword evidence="2" id="KW-1133">Transmembrane helix</keyword>
<dbReference type="AlphaFoldDB" id="A0A502DUC7"/>
<sequence length="404" mass="43771">MQNRGASPTREQSEMDTDAPAGTAPQRHPISFTASGSEYFRIWIVNLLLIVVTLGVYLPWAKVRKLQYFYANTWVDGDALGFHGEPAKMLRGTLIAAGFLIAYSVGSNFSGWAALLAAVAFVALWPALFRASMRFRLANTSWRGLRFRFTGDTAGAYAALMLPLALALLPVAFAGISAGESMENGKPGAPSAAAAGFIGVGMLAFFVGLPFFLWKLRRYQHDHYRYGGLQTRLSADVGVVYGIFIKLMALSIAAMVVVGVLAALFIGIGAFGRKSNGLGALFFASMFVIGIGGVLIFNVLPKSYLQVRLQNLMWSTTGNDVLRFDSRLKLGPYLGLQFKNYLLIFLTLGLYWPFAVVATRRAQLEAVVLETRVSLDEITRTAGEDDPGAAGDMAADLFGLDIGM</sequence>
<proteinExistence type="predicted"/>
<dbReference type="InterPro" id="IPR010295">
    <property type="entry name" value="DUF898"/>
</dbReference>
<evidence type="ECO:0000313" key="4">
    <source>
        <dbReference type="Proteomes" id="UP000319212"/>
    </source>
</evidence>
<feature type="transmembrane region" description="Helical" evidence="2">
    <location>
        <begin position="154"/>
        <end position="173"/>
    </location>
</feature>
<feature type="transmembrane region" description="Helical" evidence="2">
    <location>
        <begin position="341"/>
        <end position="359"/>
    </location>
</feature>
<dbReference type="Pfam" id="PF05987">
    <property type="entry name" value="DUF898"/>
    <property type="match status" value="1"/>
</dbReference>
<feature type="region of interest" description="Disordered" evidence="1">
    <location>
        <begin position="1"/>
        <end position="26"/>
    </location>
</feature>
<accession>A0A502DUC7</accession>
<keyword evidence="2" id="KW-0812">Transmembrane</keyword>
<feature type="transmembrane region" description="Helical" evidence="2">
    <location>
        <begin position="278"/>
        <end position="300"/>
    </location>
</feature>
<feature type="transmembrane region" description="Helical" evidence="2">
    <location>
        <begin position="193"/>
        <end position="214"/>
    </location>
</feature>
<feature type="compositionally biased region" description="Polar residues" evidence="1">
    <location>
        <begin position="1"/>
        <end position="10"/>
    </location>
</feature>
<feature type="transmembrane region" description="Helical" evidence="2">
    <location>
        <begin position="112"/>
        <end position="133"/>
    </location>
</feature>
<dbReference type="EMBL" id="RCZI01000002">
    <property type="protein sequence ID" value="TPG29048.1"/>
    <property type="molecule type" value="Genomic_DNA"/>
</dbReference>
<evidence type="ECO:0000256" key="2">
    <source>
        <dbReference type="SAM" id="Phobius"/>
    </source>
</evidence>
<feature type="transmembrane region" description="Helical" evidence="2">
    <location>
        <begin position="226"/>
        <end position="244"/>
    </location>
</feature>
<dbReference type="Proteomes" id="UP000319212">
    <property type="component" value="Unassembled WGS sequence"/>
</dbReference>
<feature type="transmembrane region" description="Helical" evidence="2">
    <location>
        <begin position="40"/>
        <end position="60"/>
    </location>
</feature>
<evidence type="ECO:0000256" key="1">
    <source>
        <dbReference type="SAM" id="MobiDB-lite"/>
    </source>
</evidence>
<dbReference type="OrthoDB" id="9765721at2"/>
<feature type="transmembrane region" description="Helical" evidence="2">
    <location>
        <begin position="250"/>
        <end position="271"/>
    </location>
</feature>
<gene>
    <name evidence="3" type="ORF">EAH82_09780</name>
</gene>
<organism evidence="3 4">
    <name type="scientific">Variovorax guangxiensis</name>
    <dbReference type="NCBI Taxonomy" id="1775474"/>
    <lineage>
        <taxon>Bacteria</taxon>
        <taxon>Pseudomonadati</taxon>
        <taxon>Pseudomonadota</taxon>
        <taxon>Betaproteobacteria</taxon>
        <taxon>Burkholderiales</taxon>
        <taxon>Comamonadaceae</taxon>
        <taxon>Variovorax</taxon>
    </lineage>
</organism>
<evidence type="ECO:0000313" key="3">
    <source>
        <dbReference type="EMBL" id="TPG29048.1"/>
    </source>
</evidence>
<reference evidence="3 4" key="1">
    <citation type="journal article" date="2019" name="Environ. Microbiol.">
        <title>Species interactions and distinct microbial communities in high Arctic permafrost affected cryosols are associated with the CH4 and CO2 gas fluxes.</title>
        <authorList>
            <person name="Altshuler I."/>
            <person name="Hamel J."/>
            <person name="Turney S."/>
            <person name="Magnuson E."/>
            <person name="Levesque R."/>
            <person name="Greer C."/>
            <person name="Whyte L.G."/>
        </authorList>
    </citation>
    <scope>NUCLEOTIDE SEQUENCE [LARGE SCALE GENOMIC DNA]</scope>
    <source>
        <strain evidence="3 4">S06.C</strain>
    </source>
</reference>
<keyword evidence="2" id="KW-0472">Membrane</keyword>